<dbReference type="EMBL" id="MK071979">
    <property type="protein sequence ID" value="AYV75491.1"/>
    <property type="molecule type" value="Genomic_DNA"/>
</dbReference>
<name>A0A3G4ZND4_9VIRU</name>
<dbReference type="Pfam" id="PF03372">
    <property type="entry name" value="Exo_endo_phos"/>
    <property type="match status" value="1"/>
</dbReference>
<proteinExistence type="predicted"/>
<dbReference type="Gene3D" id="3.60.10.10">
    <property type="entry name" value="Endonuclease/exonuclease/phosphatase"/>
    <property type="match status" value="1"/>
</dbReference>
<feature type="domain" description="Endonuclease/exonuclease/phosphatase" evidence="1">
    <location>
        <begin position="9"/>
        <end position="233"/>
    </location>
</feature>
<sequence length="266" mass="31067">MSLNVTIKTWNTLHLFHEVNYVFENSYVLEKYNIKRDPMRELLRIEDIVKILKKELGTNTVICLQEVSGDLFEELVRQNFCAVFHKEMDDVPSIYQDDDHLERLIFKSIYANCKEYQVVLVSNDLKDRIKSFRTILFTADDSKGAVVVEFDDFVVVGTHIPWNDTKRIQSLKQIFEDVSFVKPFIVAGDFNREHDKLVKDLVDVPLRFASKVNVHTFQIIRDGVVENELIDHVLVFCKDEFNFKGSVSVREDDKVSDHRLVSIEFA</sequence>
<dbReference type="GO" id="GO:0003824">
    <property type="term" value="F:catalytic activity"/>
    <property type="evidence" value="ECO:0007669"/>
    <property type="project" value="InterPro"/>
</dbReference>
<reference evidence="2" key="1">
    <citation type="submission" date="2018-10" db="EMBL/GenBank/DDBJ databases">
        <title>Hidden diversity of soil giant viruses.</title>
        <authorList>
            <person name="Schulz F."/>
            <person name="Alteio L."/>
            <person name="Goudeau D."/>
            <person name="Ryan E.M."/>
            <person name="Malmstrom R.R."/>
            <person name="Blanchard J."/>
            <person name="Woyke T."/>
        </authorList>
    </citation>
    <scope>NUCLEOTIDE SEQUENCE</scope>
    <source>
        <strain evidence="2">TEV1</strain>
    </source>
</reference>
<protein>
    <submittedName>
        <fullName evidence="2">Metallophosphoesterase</fullName>
    </submittedName>
</protein>
<gene>
    <name evidence="2" type="ORF">Terrestrivirus1_365</name>
</gene>
<dbReference type="SUPFAM" id="SSF56219">
    <property type="entry name" value="DNase I-like"/>
    <property type="match status" value="1"/>
</dbReference>
<dbReference type="InterPro" id="IPR005135">
    <property type="entry name" value="Endo/exonuclease/phosphatase"/>
</dbReference>
<dbReference type="InterPro" id="IPR036691">
    <property type="entry name" value="Endo/exonu/phosph_ase_sf"/>
</dbReference>
<evidence type="ECO:0000313" key="2">
    <source>
        <dbReference type="EMBL" id="AYV75491.1"/>
    </source>
</evidence>
<organism evidence="2">
    <name type="scientific">Terrestrivirus sp</name>
    <dbReference type="NCBI Taxonomy" id="2487775"/>
    <lineage>
        <taxon>Viruses</taxon>
        <taxon>Varidnaviria</taxon>
        <taxon>Bamfordvirae</taxon>
        <taxon>Nucleocytoviricota</taxon>
        <taxon>Megaviricetes</taxon>
        <taxon>Imitervirales</taxon>
        <taxon>Mimiviridae</taxon>
        <taxon>Klosneuvirinae</taxon>
    </lineage>
</organism>
<evidence type="ECO:0000259" key="1">
    <source>
        <dbReference type="Pfam" id="PF03372"/>
    </source>
</evidence>
<accession>A0A3G4ZND4</accession>